<feature type="region of interest" description="Disordered" evidence="1">
    <location>
        <begin position="245"/>
        <end position="267"/>
    </location>
</feature>
<dbReference type="AlphaFoldDB" id="A0A4P9WRG2"/>
<gene>
    <name evidence="2" type="ORF">CAUPRSCDRAFT_12497</name>
</gene>
<feature type="region of interest" description="Disordered" evidence="1">
    <location>
        <begin position="1"/>
        <end position="26"/>
    </location>
</feature>
<evidence type="ECO:0000313" key="2">
    <source>
        <dbReference type="EMBL" id="RKO95801.1"/>
    </source>
</evidence>
<organism evidence="2 3">
    <name type="scientific">Caulochytrium protostelioides</name>
    <dbReference type="NCBI Taxonomy" id="1555241"/>
    <lineage>
        <taxon>Eukaryota</taxon>
        <taxon>Fungi</taxon>
        <taxon>Fungi incertae sedis</taxon>
        <taxon>Chytridiomycota</taxon>
        <taxon>Chytridiomycota incertae sedis</taxon>
        <taxon>Chytridiomycetes</taxon>
        <taxon>Caulochytriales</taxon>
        <taxon>Caulochytriaceae</taxon>
        <taxon>Caulochytrium</taxon>
    </lineage>
</organism>
<dbReference type="Proteomes" id="UP000268535">
    <property type="component" value="Unassembled WGS sequence"/>
</dbReference>
<reference evidence="3" key="1">
    <citation type="journal article" date="2018" name="Nat. Microbiol.">
        <title>Leveraging single-cell genomics to expand the fungal tree of life.</title>
        <authorList>
            <person name="Ahrendt S.R."/>
            <person name="Quandt C.A."/>
            <person name="Ciobanu D."/>
            <person name="Clum A."/>
            <person name="Salamov A."/>
            <person name="Andreopoulos B."/>
            <person name="Cheng J.F."/>
            <person name="Woyke T."/>
            <person name="Pelin A."/>
            <person name="Henrissat B."/>
            <person name="Reynolds N.K."/>
            <person name="Benny G.L."/>
            <person name="Smith M.E."/>
            <person name="James T.Y."/>
            <person name="Grigoriev I.V."/>
        </authorList>
    </citation>
    <scope>NUCLEOTIDE SEQUENCE [LARGE SCALE GENOMIC DNA]</scope>
    <source>
        <strain evidence="3">ATCC 52028</strain>
    </source>
</reference>
<feature type="compositionally biased region" description="Basic and acidic residues" evidence="1">
    <location>
        <begin position="250"/>
        <end position="267"/>
    </location>
</feature>
<sequence length="328" mass="34817">MKQRSQRLLKGTPGTSSASGGSAVSALDLDVRSLGKDAVLEMPPAASRLPRPPLPRNSYSDDSATRSAVWYQAQAARATRAASIASQHSRNGCHSPASVVASQHPIHLSATAVATATLATATVATVASSTDDAIDRLLSESDHETSGRRCRDPARRVSKPGLAGDPLFDLLERLPARLADQRAVLPPPRRGAAPLRATLAPTADVLDADDLLRVYESATKDKDKDKDKASSASSRRFSLLSVALSTHRQRSGDVHEPGGRARAPERPRPCGVRVCVHIAVVAAADGDVDGAHVYADDVQCAFVPRARWRAGVTGYVGTRRPRGWLDAR</sequence>
<proteinExistence type="predicted"/>
<accession>A0A4P9WRG2</accession>
<evidence type="ECO:0000313" key="3">
    <source>
        <dbReference type="Proteomes" id="UP000268535"/>
    </source>
</evidence>
<dbReference type="EMBL" id="ML010893">
    <property type="protein sequence ID" value="RKO95801.1"/>
    <property type="molecule type" value="Genomic_DNA"/>
</dbReference>
<evidence type="ECO:0000256" key="1">
    <source>
        <dbReference type="SAM" id="MobiDB-lite"/>
    </source>
</evidence>
<protein>
    <submittedName>
        <fullName evidence="2">Uncharacterized protein</fullName>
    </submittedName>
</protein>
<name>A0A4P9WRG2_9FUNG</name>
<feature type="compositionally biased region" description="Basic and acidic residues" evidence="1">
    <location>
        <begin position="138"/>
        <end position="155"/>
    </location>
</feature>
<feature type="region of interest" description="Disordered" evidence="1">
    <location>
        <begin position="42"/>
        <end position="63"/>
    </location>
</feature>
<feature type="region of interest" description="Disordered" evidence="1">
    <location>
        <begin position="138"/>
        <end position="161"/>
    </location>
</feature>
<feature type="compositionally biased region" description="Low complexity" evidence="1">
    <location>
        <begin position="14"/>
        <end position="26"/>
    </location>
</feature>